<keyword evidence="3" id="KW-1185">Reference proteome</keyword>
<reference evidence="2" key="1">
    <citation type="submission" date="2022-01" db="EMBL/GenBank/DDBJ databases">
        <authorList>
            <person name="Braso-Vives M."/>
        </authorList>
    </citation>
    <scope>NUCLEOTIDE SEQUENCE</scope>
</reference>
<dbReference type="Proteomes" id="UP000838412">
    <property type="component" value="Chromosome 4"/>
</dbReference>
<evidence type="ECO:0000256" key="1">
    <source>
        <dbReference type="SAM" id="MobiDB-lite"/>
    </source>
</evidence>
<dbReference type="OrthoDB" id="10190964at2759"/>
<proteinExistence type="predicted"/>
<evidence type="ECO:0000313" key="2">
    <source>
        <dbReference type="EMBL" id="CAH1261449.1"/>
    </source>
</evidence>
<dbReference type="AlphaFoldDB" id="A0A8K0ESR9"/>
<organism evidence="2 3">
    <name type="scientific">Branchiostoma lanceolatum</name>
    <name type="common">Common lancelet</name>
    <name type="synonym">Amphioxus lanceolatum</name>
    <dbReference type="NCBI Taxonomy" id="7740"/>
    <lineage>
        <taxon>Eukaryota</taxon>
        <taxon>Metazoa</taxon>
        <taxon>Chordata</taxon>
        <taxon>Cephalochordata</taxon>
        <taxon>Leptocardii</taxon>
        <taxon>Amphioxiformes</taxon>
        <taxon>Branchiostomatidae</taxon>
        <taxon>Branchiostoma</taxon>
    </lineage>
</organism>
<feature type="region of interest" description="Disordered" evidence="1">
    <location>
        <begin position="1"/>
        <end position="28"/>
    </location>
</feature>
<dbReference type="EMBL" id="OV696689">
    <property type="protein sequence ID" value="CAH1261449.1"/>
    <property type="molecule type" value="Genomic_DNA"/>
</dbReference>
<accession>A0A8K0ESR9</accession>
<evidence type="ECO:0000313" key="3">
    <source>
        <dbReference type="Proteomes" id="UP000838412"/>
    </source>
</evidence>
<name>A0A8K0ESR9_BRALA</name>
<protein>
    <submittedName>
        <fullName evidence="2">Hypp2358 protein</fullName>
    </submittedName>
</protein>
<gene>
    <name evidence="2" type="primary">Hypp2358</name>
    <name evidence="2" type="ORF">BLAG_LOCUS16864</name>
</gene>
<sequence>MVWRRSGGHDRLRVTGSTPNHGLEKVGRPWSAMFDRGLTPNHGLEKVGRPWSAMFDRSLTPNHGLEKVGRPWSAMCDGLNSQPWSGEGREAMVGYV</sequence>